<comment type="subcellular location">
    <subcellularLocation>
        <location evidence="1">Membrane</location>
        <topology evidence="1">Multi-pass membrane protein</topology>
    </subcellularLocation>
</comment>
<dbReference type="GO" id="GO:0015271">
    <property type="term" value="F:outward rectifier potassium channel activity"/>
    <property type="evidence" value="ECO:0007669"/>
    <property type="project" value="TreeGrafter"/>
</dbReference>
<dbReference type="Pfam" id="PF00027">
    <property type="entry name" value="cNMP_binding"/>
    <property type="match status" value="1"/>
</dbReference>
<feature type="transmembrane region" description="Helical" evidence="8">
    <location>
        <begin position="75"/>
        <end position="95"/>
    </location>
</feature>
<evidence type="ECO:0000259" key="9">
    <source>
        <dbReference type="PROSITE" id="PS50042"/>
    </source>
</evidence>
<evidence type="ECO:0000313" key="10">
    <source>
        <dbReference type="EMBL" id="CAI4020856.1"/>
    </source>
</evidence>
<keyword evidence="7" id="KW-0407">Ion channel</keyword>
<dbReference type="Pfam" id="PF07885">
    <property type="entry name" value="Ion_trans_2"/>
    <property type="match status" value="2"/>
</dbReference>
<dbReference type="EMBL" id="CAMXCT030006837">
    <property type="protein sequence ID" value="CAL4808168.1"/>
    <property type="molecule type" value="Genomic_DNA"/>
</dbReference>
<accession>A0A9P1M4L8</accession>
<dbReference type="GO" id="GO:0005886">
    <property type="term" value="C:plasma membrane"/>
    <property type="evidence" value="ECO:0007669"/>
    <property type="project" value="TreeGrafter"/>
</dbReference>
<evidence type="ECO:0000256" key="2">
    <source>
        <dbReference type="ARBA" id="ARBA00022448"/>
    </source>
</evidence>
<feature type="transmembrane region" description="Helical" evidence="8">
    <location>
        <begin position="523"/>
        <end position="542"/>
    </location>
</feature>
<dbReference type="EMBL" id="CAMXCT010006837">
    <property type="protein sequence ID" value="CAI4020856.1"/>
    <property type="molecule type" value="Genomic_DNA"/>
</dbReference>
<keyword evidence="12" id="KW-1185">Reference proteome</keyword>
<dbReference type="InterPro" id="IPR000595">
    <property type="entry name" value="cNMP-bd_dom"/>
</dbReference>
<comment type="caution">
    <text evidence="10">The sequence shown here is derived from an EMBL/GenBank/DDBJ whole genome shotgun (WGS) entry which is preliminary data.</text>
</comment>
<dbReference type="SMART" id="SM00100">
    <property type="entry name" value="cNMP"/>
    <property type="match status" value="1"/>
</dbReference>
<reference evidence="10" key="1">
    <citation type="submission" date="2022-10" db="EMBL/GenBank/DDBJ databases">
        <authorList>
            <person name="Chen Y."/>
            <person name="Dougan E. K."/>
            <person name="Chan C."/>
            <person name="Rhodes N."/>
            <person name="Thang M."/>
        </authorList>
    </citation>
    <scope>NUCLEOTIDE SEQUENCE</scope>
</reference>
<evidence type="ECO:0000256" key="4">
    <source>
        <dbReference type="ARBA" id="ARBA00022989"/>
    </source>
</evidence>
<evidence type="ECO:0000313" key="11">
    <source>
        <dbReference type="EMBL" id="CAL4808168.1"/>
    </source>
</evidence>
<keyword evidence="4 8" id="KW-1133">Transmembrane helix</keyword>
<dbReference type="InterPro" id="IPR013099">
    <property type="entry name" value="K_chnl_dom"/>
</dbReference>
<dbReference type="PROSITE" id="PS00888">
    <property type="entry name" value="CNMP_BINDING_1"/>
    <property type="match status" value="1"/>
</dbReference>
<dbReference type="PRINTS" id="PR00103">
    <property type="entry name" value="CAMPKINASE"/>
</dbReference>
<reference evidence="11 12" key="2">
    <citation type="submission" date="2024-05" db="EMBL/GenBank/DDBJ databases">
        <authorList>
            <person name="Chen Y."/>
            <person name="Shah S."/>
            <person name="Dougan E. K."/>
            <person name="Thang M."/>
            <person name="Chan C."/>
        </authorList>
    </citation>
    <scope>NUCLEOTIDE SEQUENCE [LARGE SCALE GENOMIC DNA]</scope>
</reference>
<evidence type="ECO:0000313" key="12">
    <source>
        <dbReference type="Proteomes" id="UP001152797"/>
    </source>
</evidence>
<dbReference type="InterPro" id="IPR003280">
    <property type="entry name" value="2pore_dom_K_chnl"/>
</dbReference>
<feature type="transmembrane region" description="Helical" evidence="8">
    <location>
        <begin position="197"/>
        <end position="218"/>
    </location>
</feature>
<evidence type="ECO:0000256" key="1">
    <source>
        <dbReference type="ARBA" id="ARBA00004141"/>
    </source>
</evidence>
<dbReference type="AlphaFoldDB" id="A0A9P1M4L8"/>
<proteinExistence type="predicted"/>
<dbReference type="PROSITE" id="PS50042">
    <property type="entry name" value="CNMP_BINDING_3"/>
    <property type="match status" value="1"/>
</dbReference>
<feature type="transmembrane region" description="Helical" evidence="8">
    <location>
        <begin position="915"/>
        <end position="939"/>
    </location>
</feature>
<dbReference type="OrthoDB" id="415460at2759"/>
<dbReference type="GO" id="GO:0030322">
    <property type="term" value="P:stabilization of membrane potential"/>
    <property type="evidence" value="ECO:0007669"/>
    <property type="project" value="TreeGrafter"/>
</dbReference>
<feature type="transmembrane region" description="Helical" evidence="8">
    <location>
        <begin position="640"/>
        <end position="660"/>
    </location>
</feature>
<keyword evidence="6 8" id="KW-0472">Membrane</keyword>
<evidence type="ECO:0000256" key="5">
    <source>
        <dbReference type="ARBA" id="ARBA00023065"/>
    </source>
</evidence>
<feature type="transmembrane region" description="Helical" evidence="8">
    <location>
        <begin position="696"/>
        <end position="717"/>
    </location>
</feature>
<dbReference type="CDD" id="cd00038">
    <property type="entry name" value="CAP_ED"/>
    <property type="match status" value="1"/>
</dbReference>
<feature type="transmembrane region" description="Helical" evidence="8">
    <location>
        <begin position="272"/>
        <end position="295"/>
    </location>
</feature>
<dbReference type="Gene3D" id="2.60.120.10">
    <property type="entry name" value="Jelly Rolls"/>
    <property type="match status" value="1"/>
</dbReference>
<dbReference type="PANTHER" id="PTHR11003:SF291">
    <property type="entry name" value="IP11374P"/>
    <property type="match status" value="1"/>
</dbReference>
<evidence type="ECO:0000256" key="7">
    <source>
        <dbReference type="ARBA" id="ARBA00023303"/>
    </source>
</evidence>
<dbReference type="PANTHER" id="PTHR11003">
    <property type="entry name" value="POTASSIUM CHANNEL, SUBFAMILY K"/>
    <property type="match status" value="1"/>
</dbReference>
<feature type="domain" description="Cyclic nucleotide-binding" evidence="9">
    <location>
        <begin position="393"/>
        <end position="492"/>
    </location>
</feature>
<organism evidence="10">
    <name type="scientific">Cladocopium goreaui</name>
    <dbReference type="NCBI Taxonomy" id="2562237"/>
    <lineage>
        <taxon>Eukaryota</taxon>
        <taxon>Sar</taxon>
        <taxon>Alveolata</taxon>
        <taxon>Dinophyceae</taxon>
        <taxon>Suessiales</taxon>
        <taxon>Symbiodiniaceae</taxon>
        <taxon>Cladocopium</taxon>
    </lineage>
</organism>
<feature type="transmembrane region" description="Helical" evidence="8">
    <location>
        <begin position="548"/>
        <end position="566"/>
    </location>
</feature>
<keyword evidence="5" id="KW-0406">Ion transport</keyword>
<gene>
    <name evidence="10" type="ORF">C1SCF055_LOCUS45237</name>
</gene>
<feature type="transmembrane region" description="Helical" evidence="8">
    <location>
        <begin position="578"/>
        <end position="599"/>
    </location>
</feature>
<evidence type="ECO:0000256" key="6">
    <source>
        <dbReference type="ARBA" id="ARBA00023136"/>
    </source>
</evidence>
<dbReference type="InterPro" id="IPR018488">
    <property type="entry name" value="cNMP-bd_CS"/>
</dbReference>
<name>A0A9P1M4L8_9DINO</name>
<dbReference type="SUPFAM" id="SSF51206">
    <property type="entry name" value="cAMP-binding domain-like"/>
    <property type="match status" value="1"/>
</dbReference>
<keyword evidence="3 8" id="KW-0812">Transmembrane</keyword>
<feature type="transmembrane region" description="Helical" evidence="8">
    <location>
        <begin position="238"/>
        <end position="260"/>
    </location>
</feature>
<evidence type="ECO:0000256" key="3">
    <source>
        <dbReference type="ARBA" id="ARBA00022692"/>
    </source>
</evidence>
<dbReference type="InterPro" id="IPR014710">
    <property type="entry name" value="RmlC-like_jellyroll"/>
</dbReference>
<dbReference type="GO" id="GO:0022841">
    <property type="term" value="F:potassium ion leak channel activity"/>
    <property type="evidence" value="ECO:0007669"/>
    <property type="project" value="TreeGrafter"/>
</dbReference>
<dbReference type="InterPro" id="IPR018490">
    <property type="entry name" value="cNMP-bd_dom_sf"/>
</dbReference>
<keyword evidence="2" id="KW-0813">Transport</keyword>
<dbReference type="Gene3D" id="1.10.287.70">
    <property type="match status" value="2"/>
</dbReference>
<evidence type="ECO:0000256" key="8">
    <source>
        <dbReference type="SAM" id="Phobius"/>
    </source>
</evidence>
<protein>
    <submittedName>
        <fullName evidence="11">cAMP-dependent protein kinase regulatory subunit (PKA regulatory subunit)</fullName>
    </submittedName>
</protein>
<dbReference type="SUPFAM" id="SSF81324">
    <property type="entry name" value="Voltage-gated potassium channels"/>
    <property type="match status" value="2"/>
</dbReference>
<dbReference type="Proteomes" id="UP001152797">
    <property type="component" value="Unassembled WGS sequence"/>
</dbReference>
<feature type="transmembrane region" description="Helical" evidence="8">
    <location>
        <begin position="159"/>
        <end position="185"/>
    </location>
</feature>
<sequence>MEAAGGCGGEGATDNHCAHAAELCQRCRAAVDGTEKDGDPLLDQKLSSLDIGFLEMTCVLPQWSPCGVTPTDDTMLPLLVAGALLFLLTLGLVIFDRRVVPCVIGKRLTEEEKCKAVDEGATSLGQPHLVPSSDALRLAAAMPMENIQRTSFGNARGRALVAALFGTIFLPVSTVAVLARVALIIAYQMALPRQLPVARAVLELFLALVPFLWCVCPVRSASAAQVAFCGPGSRCQRFSSFALVTVAAEMYSTIMASMAVASTCGASPWPPLLFYCLGVMVTVLRCYSSVLAVRLQDFAAGTCRRVSPQELQDVVGTSDIQCQVEDPHAGAPSNPRTQCNSKFYGRLGPVAIFSGPWALYLGRRMGWQLKASGSAVMDASLVQILDFMYKVELFQKLDPEEILRLARAFTHREAADGDRIVSQGEEGSELFFIESGTVSVRVGDEEREITTLSQGDYFGETALVQKAPRNATVVAMGDVRLRLLSHDQFEEFDLHRKLQLEVRHANMKTGLRQLLGDLVTMRTFCKAMLLIGTYFLVAALIFSNLEGWNWMDVVYFSIITLMTVGYGDFAPKHWASRLTLVFFVLASLILVATSIGEFLETLVALELRNERARKAFQLQQARVGVFDHGARRRRWRRRTAGWICGLLGLLLICSVVAKAMVRKCHGWVDALYFSVVTLSTIGYGDLTPGKERGSRFAVGLMVLLGVPLFALMLARMVEIAYGRAKSYDGRLPAVVGGLTNEKFEQIIDFTDKLWRAGGYNSKPQESLREEVTPYEFLCFILTQNESVSLDEIKQIMANFSELDVTKRGLLTQQTVDEWLRRGSCNPEGFSPARSLKRLTQNPSFEAAPPNEPSESFRSDSTIPKFMGDVEQKGFTSTASLAWEEALASADENLLCACLPDSCCPVTRKRCAGRRFLLQGGLCLAISSAVLSAVAAHAVAASQKAATAAPSSCGVARNSTTSCVPWQLAGTHLFDRRSGDLQMDLANTLEDCCGGCDELEECQAWIFERVAKRCRWIRFEDEVCNKNPEHLGCRCVTHWGTAFGFKAKSNMVWLTAT</sequence>
<dbReference type="EMBL" id="CAMXCT020006837">
    <property type="protein sequence ID" value="CAL1174231.1"/>
    <property type="molecule type" value="Genomic_DNA"/>
</dbReference>